<dbReference type="PANTHER" id="PTHR35346:SF1">
    <property type="entry name" value="BEN DOMAIN-CONTAINING PROTEIN 6"/>
    <property type="match status" value="1"/>
</dbReference>
<keyword evidence="6" id="KW-0175">Coiled coil</keyword>
<dbReference type="Gene3D" id="1.10.10.2590">
    <property type="entry name" value="BEN domain"/>
    <property type="match status" value="1"/>
</dbReference>
<keyword evidence="4" id="KW-0804">Transcription</keyword>
<accession>A0A482WCL5</accession>
<feature type="coiled-coil region" evidence="6">
    <location>
        <begin position="139"/>
        <end position="173"/>
    </location>
</feature>
<feature type="non-terminal residue" evidence="8">
    <location>
        <position position="346"/>
    </location>
</feature>
<reference evidence="8 9" key="1">
    <citation type="submission" date="2017-03" db="EMBL/GenBank/DDBJ databases">
        <title>Genome of the blue death feigning beetle - Asbolus verrucosus.</title>
        <authorList>
            <person name="Rider S.D."/>
        </authorList>
    </citation>
    <scope>NUCLEOTIDE SEQUENCE [LARGE SCALE GENOMIC DNA]</scope>
    <source>
        <strain evidence="8">Butters</strain>
        <tissue evidence="8">Head and leg muscle</tissue>
    </source>
</reference>
<dbReference type="Pfam" id="PF10523">
    <property type="entry name" value="BEN"/>
    <property type="match status" value="1"/>
</dbReference>
<evidence type="ECO:0000256" key="2">
    <source>
        <dbReference type="ARBA" id="ARBA00022491"/>
    </source>
</evidence>
<dbReference type="GO" id="GO:0005634">
    <property type="term" value="C:nucleus"/>
    <property type="evidence" value="ECO:0007669"/>
    <property type="project" value="UniProtKB-SubCell"/>
</dbReference>
<name>A0A482WCL5_ASBVE</name>
<dbReference type="InterPro" id="IPR037496">
    <property type="entry name" value="BEND6-like"/>
</dbReference>
<comment type="caution">
    <text evidence="8">The sequence shown here is derived from an EMBL/GenBank/DDBJ whole genome shotgun (WGS) entry which is preliminary data.</text>
</comment>
<evidence type="ECO:0000313" key="8">
    <source>
        <dbReference type="EMBL" id="RZC42193.1"/>
    </source>
</evidence>
<keyword evidence="5" id="KW-0539">Nucleus</keyword>
<sequence>MTSTPNDSLNTSDQLMDLSIKNFWVIVHYPYSDPGSEFEILSKKDLVFDSWEVLERGAAVAVRSQYGNAKVQGIVVTVSDDYNGVSTNFSTIVEEYRQEYNAIQRLEKSKKYCEKYGNRSDVRQIIKVADKETQTDSAAETENIEYMALKRQFEELQIKYDGLKETVTEVKSELQGTLSKLNCGENEEKTVSAANKGVLQPTSDNVVLKENTKEMVIIKTLMRVVLNVQIGSGGTKVARHVYNSINWTNHSAATRKLLTALFSRNVLASHSLTGKPSPAFISSNKQTKMRLNPTIISDIIEVITRKCAVSESLVRNAITTKCADENKMYKKRLGKRPENDENSTKK</sequence>
<dbReference type="InterPro" id="IPR018379">
    <property type="entry name" value="BEN_domain"/>
</dbReference>
<keyword evidence="2" id="KW-0678">Repressor</keyword>
<evidence type="ECO:0000259" key="7">
    <source>
        <dbReference type="PROSITE" id="PS51457"/>
    </source>
</evidence>
<proteinExistence type="predicted"/>
<dbReference type="GO" id="GO:0003714">
    <property type="term" value="F:transcription corepressor activity"/>
    <property type="evidence" value="ECO:0007669"/>
    <property type="project" value="InterPro"/>
</dbReference>
<comment type="subcellular location">
    <subcellularLocation>
        <location evidence="1">Nucleus</location>
    </subcellularLocation>
</comment>
<organism evidence="8 9">
    <name type="scientific">Asbolus verrucosus</name>
    <name type="common">Desert ironclad beetle</name>
    <dbReference type="NCBI Taxonomy" id="1661398"/>
    <lineage>
        <taxon>Eukaryota</taxon>
        <taxon>Metazoa</taxon>
        <taxon>Ecdysozoa</taxon>
        <taxon>Arthropoda</taxon>
        <taxon>Hexapoda</taxon>
        <taxon>Insecta</taxon>
        <taxon>Pterygota</taxon>
        <taxon>Neoptera</taxon>
        <taxon>Endopterygota</taxon>
        <taxon>Coleoptera</taxon>
        <taxon>Polyphaga</taxon>
        <taxon>Cucujiformia</taxon>
        <taxon>Tenebrionidae</taxon>
        <taxon>Pimeliinae</taxon>
        <taxon>Asbolus</taxon>
    </lineage>
</organism>
<dbReference type="GO" id="GO:0045746">
    <property type="term" value="P:negative regulation of Notch signaling pathway"/>
    <property type="evidence" value="ECO:0007669"/>
    <property type="project" value="InterPro"/>
</dbReference>
<feature type="domain" description="BEN" evidence="7">
    <location>
        <begin position="231"/>
        <end position="329"/>
    </location>
</feature>
<dbReference type="Proteomes" id="UP000292052">
    <property type="component" value="Unassembled WGS sequence"/>
</dbReference>
<evidence type="ECO:0000256" key="6">
    <source>
        <dbReference type="SAM" id="Coils"/>
    </source>
</evidence>
<evidence type="ECO:0000256" key="1">
    <source>
        <dbReference type="ARBA" id="ARBA00004123"/>
    </source>
</evidence>
<dbReference type="PANTHER" id="PTHR35346">
    <property type="entry name" value="BEN DOMAIN-CONTAINING PROTEIN 6"/>
    <property type="match status" value="1"/>
</dbReference>
<evidence type="ECO:0000313" key="9">
    <source>
        <dbReference type="Proteomes" id="UP000292052"/>
    </source>
</evidence>
<dbReference type="GO" id="GO:0045666">
    <property type="term" value="P:positive regulation of neuron differentiation"/>
    <property type="evidence" value="ECO:0007669"/>
    <property type="project" value="InterPro"/>
</dbReference>
<evidence type="ECO:0000256" key="4">
    <source>
        <dbReference type="ARBA" id="ARBA00023163"/>
    </source>
</evidence>
<evidence type="ECO:0000256" key="3">
    <source>
        <dbReference type="ARBA" id="ARBA00023015"/>
    </source>
</evidence>
<protein>
    <recommendedName>
        <fullName evidence="7">BEN domain-containing protein</fullName>
    </recommendedName>
</protein>
<dbReference type="OrthoDB" id="8186171at2759"/>
<dbReference type="PROSITE" id="PS51457">
    <property type="entry name" value="BEN"/>
    <property type="match status" value="1"/>
</dbReference>
<dbReference type="GO" id="GO:0003677">
    <property type="term" value="F:DNA binding"/>
    <property type="evidence" value="ECO:0007669"/>
    <property type="project" value="InterPro"/>
</dbReference>
<dbReference type="SMART" id="SM01025">
    <property type="entry name" value="BEN"/>
    <property type="match status" value="1"/>
</dbReference>
<dbReference type="AlphaFoldDB" id="A0A482WCL5"/>
<dbReference type="EMBL" id="QDEB01010042">
    <property type="protein sequence ID" value="RZC42193.1"/>
    <property type="molecule type" value="Genomic_DNA"/>
</dbReference>
<evidence type="ECO:0000256" key="5">
    <source>
        <dbReference type="ARBA" id="ARBA00023242"/>
    </source>
</evidence>
<keyword evidence="9" id="KW-1185">Reference proteome</keyword>
<keyword evidence="3" id="KW-0805">Transcription regulation</keyword>
<gene>
    <name evidence="8" type="ORF">BDFB_009513</name>
</gene>